<evidence type="ECO:0000313" key="2">
    <source>
        <dbReference type="Proteomes" id="UP000770661"/>
    </source>
</evidence>
<proteinExistence type="predicted"/>
<gene>
    <name evidence="1" type="ORF">GWK47_029381</name>
</gene>
<comment type="caution">
    <text evidence="1">The sequence shown here is derived from an EMBL/GenBank/DDBJ whole genome shotgun (WGS) entry which is preliminary data.</text>
</comment>
<accession>A0A8J4YLI2</accession>
<organism evidence="1 2">
    <name type="scientific">Chionoecetes opilio</name>
    <name type="common">Atlantic snow crab</name>
    <name type="synonym">Cancer opilio</name>
    <dbReference type="NCBI Taxonomy" id="41210"/>
    <lineage>
        <taxon>Eukaryota</taxon>
        <taxon>Metazoa</taxon>
        <taxon>Ecdysozoa</taxon>
        <taxon>Arthropoda</taxon>
        <taxon>Crustacea</taxon>
        <taxon>Multicrustacea</taxon>
        <taxon>Malacostraca</taxon>
        <taxon>Eumalacostraca</taxon>
        <taxon>Eucarida</taxon>
        <taxon>Decapoda</taxon>
        <taxon>Pleocyemata</taxon>
        <taxon>Brachyura</taxon>
        <taxon>Eubrachyura</taxon>
        <taxon>Majoidea</taxon>
        <taxon>Majidae</taxon>
        <taxon>Chionoecetes</taxon>
    </lineage>
</organism>
<dbReference type="AlphaFoldDB" id="A0A8J4YLI2"/>
<evidence type="ECO:0000313" key="1">
    <source>
        <dbReference type="EMBL" id="KAG0729907.1"/>
    </source>
</evidence>
<protein>
    <submittedName>
        <fullName evidence="1">Uncharacterized protein</fullName>
    </submittedName>
</protein>
<reference evidence="1" key="1">
    <citation type="submission" date="2020-07" db="EMBL/GenBank/DDBJ databases">
        <title>The High-quality genome of the commercially important snow crab, Chionoecetes opilio.</title>
        <authorList>
            <person name="Jeong J.-H."/>
            <person name="Ryu S."/>
        </authorList>
    </citation>
    <scope>NUCLEOTIDE SEQUENCE</scope>
    <source>
        <strain evidence="1">MADBK_172401_WGS</strain>
        <tissue evidence="1">Digestive gland</tissue>
    </source>
</reference>
<dbReference type="Proteomes" id="UP000770661">
    <property type="component" value="Unassembled WGS sequence"/>
</dbReference>
<dbReference type="EMBL" id="JACEEZ010000684">
    <property type="protein sequence ID" value="KAG0729907.1"/>
    <property type="molecule type" value="Genomic_DNA"/>
</dbReference>
<name>A0A8J4YLI2_CHIOP</name>
<dbReference type="OrthoDB" id="8053568at2759"/>
<keyword evidence="2" id="KW-1185">Reference proteome</keyword>
<sequence length="174" mass="19151">MGSRGSGSRDVLRHHGIPTPAAERGLVLIEQKMGKDLLHFACRHHILELVVHAGVSSVFLGVPHRPSICSSNASKPHGRASTREDFGTGIMVEEVATVLEDVKRVRLFDGLFKSFKSVRTFAMGYRELVKLVIIFLGGALPVEFDSLLLEQCTRPDGCQSPLLLQIWMFRASSA</sequence>